<gene>
    <name evidence="1" type="ORF">OC25_04130</name>
</gene>
<sequence length="65" mass="7304">MEKSATLIKRAAININQLDSIKIGDFLADEYGKSGKVCDIEIINRKGECHYYFKLLKSGTILIIV</sequence>
<evidence type="ECO:0000313" key="1">
    <source>
        <dbReference type="EMBL" id="KIA95755.1"/>
    </source>
</evidence>
<comment type="caution">
    <text evidence="1">The sequence shown here is derived from an EMBL/GenBank/DDBJ whole genome shotgun (WGS) entry which is preliminary data.</text>
</comment>
<evidence type="ECO:0000313" key="2">
    <source>
        <dbReference type="Proteomes" id="UP000031246"/>
    </source>
</evidence>
<organism evidence="1 2">
    <name type="scientific">Pedobacter kyungheensis</name>
    <dbReference type="NCBI Taxonomy" id="1069985"/>
    <lineage>
        <taxon>Bacteria</taxon>
        <taxon>Pseudomonadati</taxon>
        <taxon>Bacteroidota</taxon>
        <taxon>Sphingobacteriia</taxon>
        <taxon>Sphingobacteriales</taxon>
        <taxon>Sphingobacteriaceae</taxon>
        <taxon>Pedobacter</taxon>
    </lineage>
</organism>
<proteinExistence type="predicted"/>
<dbReference type="RefSeq" id="WP_039472104.1">
    <property type="nucleotide sequence ID" value="NZ_JSYN01000004.1"/>
</dbReference>
<reference evidence="1 2" key="1">
    <citation type="submission" date="2014-10" db="EMBL/GenBank/DDBJ databases">
        <title>Pedobacter Kyungheensis.</title>
        <authorList>
            <person name="Anderson B.M."/>
            <person name="Newman J.D."/>
        </authorList>
    </citation>
    <scope>NUCLEOTIDE SEQUENCE [LARGE SCALE GENOMIC DNA]</scope>
    <source>
        <strain evidence="1 2">KACC 16221</strain>
    </source>
</reference>
<dbReference type="Proteomes" id="UP000031246">
    <property type="component" value="Unassembled WGS sequence"/>
</dbReference>
<keyword evidence="2" id="KW-1185">Reference proteome</keyword>
<protein>
    <submittedName>
        <fullName evidence="1">Uncharacterized protein</fullName>
    </submittedName>
</protein>
<name>A0A0C1DNZ4_9SPHI</name>
<dbReference type="EMBL" id="JSYN01000004">
    <property type="protein sequence ID" value="KIA95755.1"/>
    <property type="molecule type" value="Genomic_DNA"/>
</dbReference>
<dbReference type="AlphaFoldDB" id="A0A0C1DNZ4"/>
<accession>A0A0C1DNZ4</accession>
<dbReference type="OrthoDB" id="770581at2"/>